<gene>
    <name evidence="2" type="ORF">P8A20_37885</name>
</gene>
<organism evidence="2 3">
    <name type="scientific">Streptomyces glycanivorans</name>
    <dbReference type="NCBI Taxonomy" id="3033808"/>
    <lineage>
        <taxon>Bacteria</taxon>
        <taxon>Bacillati</taxon>
        <taxon>Actinomycetota</taxon>
        <taxon>Actinomycetes</taxon>
        <taxon>Kitasatosporales</taxon>
        <taxon>Streptomycetaceae</taxon>
        <taxon>Streptomyces</taxon>
    </lineage>
</organism>
<feature type="compositionally biased region" description="Low complexity" evidence="1">
    <location>
        <begin position="118"/>
        <end position="127"/>
    </location>
</feature>
<evidence type="ECO:0000313" key="2">
    <source>
        <dbReference type="EMBL" id="WLQ69296.1"/>
    </source>
</evidence>
<evidence type="ECO:0000313" key="3">
    <source>
        <dbReference type="Proteomes" id="UP001224433"/>
    </source>
</evidence>
<dbReference type="EMBL" id="CP120984">
    <property type="protein sequence ID" value="WLQ69296.1"/>
    <property type="molecule type" value="Genomic_DNA"/>
</dbReference>
<proteinExistence type="predicted"/>
<accession>A0ABY9JRH5</accession>
<geneLocation type="plasmid" evidence="2 3">
    <name>unnamed1</name>
</geneLocation>
<feature type="compositionally biased region" description="Pro residues" evidence="1">
    <location>
        <begin position="128"/>
        <end position="137"/>
    </location>
</feature>
<feature type="region of interest" description="Disordered" evidence="1">
    <location>
        <begin position="118"/>
        <end position="173"/>
    </location>
</feature>
<protein>
    <submittedName>
        <fullName evidence="2">Uncharacterized protein</fullName>
    </submittedName>
</protein>
<keyword evidence="3" id="KW-1185">Reference proteome</keyword>
<reference evidence="2 3" key="1">
    <citation type="submission" date="2023-03" db="EMBL/GenBank/DDBJ databases">
        <title>Isolation and description of six Streptomyces strains from soil environments, able to metabolize different microbial glucans.</title>
        <authorList>
            <person name="Widen T."/>
            <person name="Larsbrink J."/>
        </authorList>
    </citation>
    <scope>NUCLEOTIDE SEQUENCE [LARGE SCALE GENOMIC DNA]</scope>
    <source>
        <strain evidence="2 3">Alt3</strain>
        <plasmid evidence="2 3">unnamed1</plasmid>
    </source>
</reference>
<evidence type="ECO:0000256" key="1">
    <source>
        <dbReference type="SAM" id="MobiDB-lite"/>
    </source>
</evidence>
<dbReference type="RefSeq" id="WP_306105371.1">
    <property type="nucleotide sequence ID" value="NZ_CP120984.1"/>
</dbReference>
<keyword evidence="2" id="KW-0614">Plasmid</keyword>
<feature type="compositionally biased region" description="Low complexity" evidence="1">
    <location>
        <begin position="138"/>
        <end position="173"/>
    </location>
</feature>
<dbReference type="Proteomes" id="UP001224433">
    <property type="component" value="Plasmid unnamed1"/>
</dbReference>
<sequence>MLSGAEGALYGAGGGLVVEAVVTFGRLHAWQQARHVSRVAGDVLPKLGAYIDPPADSLAALFRVVLGCAAGWLLHGELGGMLAAVAVGASAPAVLAQMGSATTVTEALQLGTTPGAAAEGVPGAAPGPAVPGAPNPAVPQSASAAPGAPGASVASAAPASQVSPAPASGEVGP</sequence>
<name>A0ABY9JRH5_9ACTN</name>